<dbReference type="EMBL" id="JBHUHZ010000002">
    <property type="protein sequence ID" value="MFD2163323.1"/>
    <property type="molecule type" value="Genomic_DNA"/>
</dbReference>
<accession>A0ABW4ZMU9</accession>
<gene>
    <name evidence="7" type="ORF">ACFSJU_13030</name>
</gene>
<evidence type="ECO:0000313" key="7">
    <source>
        <dbReference type="EMBL" id="MFD2163323.1"/>
    </source>
</evidence>
<dbReference type="SUPFAM" id="SSF57802">
    <property type="entry name" value="Rubredoxin-like"/>
    <property type="match status" value="1"/>
</dbReference>
<dbReference type="Gene3D" id="2.20.28.10">
    <property type="match status" value="1"/>
</dbReference>
<feature type="domain" description="Rubredoxin-like" evidence="6">
    <location>
        <begin position="439"/>
        <end position="490"/>
    </location>
</feature>
<dbReference type="RefSeq" id="WP_255901074.1">
    <property type="nucleotide sequence ID" value="NZ_JAFMZO010000002.1"/>
</dbReference>
<evidence type="ECO:0000256" key="2">
    <source>
        <dbReference type="ARBA" id="ARBA00022448"/>
    </source>
</evidence>
<dbReference type="Proteomes" id="UP001597387">
    <property type="component" value="Unassembled WGS sequence"/>
</dbReference>
<keyword evidence="4" id="KW-0249">Electron transport</keyword>
<dbReference type="InterPro" id="IPR024935">
    <property type="entry name" value="Rubredoxin_dom"/>
</dbReference>
<dbReference type="InterPro" id="IPR050526">
    <property type="entry name" value="Rubredoxin_ET"/>
</dbReference>
<keyword evidence="8" id="KW-1185">Reference proteome</keyword>
<dbReference type="Pfam" id="PF00301">
    <property type="entry name" value="Rubredoxin"/>
    <property type="match status" value="1"/>
</dbReference>
<dbReference type="PANTHER" id="PTHR47627">
    <property type="entry name" value="RUBREDOXIN"/>
    <property type="match status" value="1"/>
</dbReference>
<reference evidence="8" key="1">
    <citation type="journal article" date="2019" name="Int. J. Syst. Evol. Microbiol.">
        <title>The Global Catalogue of Microorganisms (GCM) 10K type strain sequencing project: providing services to taxonomists for standard genome sequencing and annotation.</title>
        <authorList>
            <consortium name="The Broad Institute Genomics Platform"/>
            <consortium name="The Broad Institute Genome Sequencing Center for Infectious Disease"/>
            <person name="Wu L."/>
            <person name="Ma J."/>
        </authorList>
    </citation>
    <scope>NUCLEOTIDE SEQUENCE [LARGE SCALE GENOMIC DNA]</scope>
    <source>
        <strain evidence="8">KCTC 42217</strain>
    </source>
</reference>
<evidence type="ECO:0000256" key="1">
    <source>
        <dbReference type="ARBA" id="ARBA00001965"/>
    </source>
</evidence>
<protein>
    <submittedName>
        <fullName evidence="7">Rubredoxin</fullName>
    </submittedName>
</protein>
<evidence type="ECO:0000259" key="6">
    <source>
        <dbReference type="PROSITE" id="PS50903"/>
    </source>
</evidence>
<sequence length="499" mass="57555">MSELTENEHIIKVNLPGGIVAAGDLLDILKAAEKAGIEHVSLGNRQQLFLSAAPEQLEDLEHEFSIADIDYEIGTDMYPNIVSSYVSEDIFSTSNWLREGVYKDILDLFDEKPKLKINLADNNQTFIPFFTGNLNFIASDKNNYWHLHIRFPKTNVFYTWPKLIYTEDIPSLSLNIEKVILANKAQFYDQPKIDGNLLFLEVASDKKISRNPEENLILPDFHLPYYEGFNRYGDKYWLGIFKRNEQYSVAFLIDVCAVCLQSRIGQLNTTPWKSLIIKGISAEGRKQWNWILAKHRINVRHASNELNWQIEDQCEYALNLKNHLVRQFDKDDIRTFKLCFAIKINPKTGLFGSVIIRKKGGSQNTGEEQHERFEILHTRDFNPNSKDFITYRDNVTLENLPSSLITLCDYFYEIQTNGDTFSPAEPDFELDTKAKETPVLVYQCKHCQTVYDEAFGDPVNDIPARTSFARLPETYCCQMCEAPKTDFIEVDKNVLFSLS</sequence>
<keyword evidence="5" id="KW-0408">Iron</keyword>
<dbReference type="CDD" id="cd00730">
    <property type="entry name" value="rubredoxin"/>
    <property type="match status" value="1"/>
</dbReference>
<dbReference type="PROSITE" id="PS50903">
    <property type="entry name" value="RUBREDOXIN_LIKE"/>
    <property type="match status" value="1"/>
</dbReference>
<evidence type="ECO:0000313" key="8">
    <source>
        <dbReference type="Proteomes" id="UP001597387"/>
    </source>
</evidence>
<keyword evidence="2" id="KW-0813">Transport</keyword>
<name>A0ABW4ZMU9_9SPHI</name>
<evidence type="ECO:0000256" key="4">
    <source>
        <dbReference type="ARBA" id="ARBA00022982"/>
    </source>
</evidence>
<dbReference type="PANTHER" id="PTHR47627:SF1">
    <property type="entry name" value="RUBREDOXIN-1-RELATED"/>
    <property type="match status" value="1"/>
</dbReference>
<comment type="cofactor">
    <cofactor evidence="1">
        <name>Fe(3+)</name>
        <dbReference type="ChEBI" id="CHEBI:29034"/>
    </cofactor>
</comment>
<proteinExistence type="predicted"/>
<evidence type="ECO:0000256" key="5">
    <source>
        <dbReference type="ARBA" id="ARBA00023004"/>
    </source>
</evidence>
<keyword evidence="3" id="KW-0479">Metal-binding</keyword>
<dbReference type="InterPro" id="IPR024934">
    <property type="entry name" value="Rubredoxin-like_dom"/>
</dbReference>
<evidence type="ECO:0000256" key="3">
    <source>
        <dbReference type="ARBA" id="ARBA00022723"/>
    </source>
</evidence>
<comment type="caution">
    <text evidence="7">The sequence shown here is derived from an EMBL/GenBank/DDBJ whole genome shotgun (WGS) entry which is preliminary data.</text>
</comment>
<organism evidence="7 8">
    <name type="scientific">Paradesertivirga mongoliensis</name>
    <dbReference type="NCBI Taxonomy" id="2100740"/>
    <lineage>
        <taxon>Bacteria</taxon>
        <taxon>Pseudomonadati</taxon>
        <taxon>Bacteroidota</taxon>
        <taxon>Sphingobacteriia</taxon>
        <taxon>Sphingobacteriales</taxon>
        <taxon>Sphingobacteriaceae</taxon>
        <taxon>Paradesertivirga</taxon>
    </lineage>
</organism>